<dbReference type="InterPro" id="IPR003362">
    <property type="entry name" value="Bact_transf"/>
</dbReference>
<dbReference type="Pfam" id="PF02397">
    <property type="entry name" value="Bac_transf"/>
    <property type="match status" value="1"/>
</dbReference>
<keyword evidence="3" id="KW-0812">Transmembrane</keyword>
<sequence>MKRLFDFTVSAIGLLVLGWLILVLVIAIRLTSPGPGLFWQDRIGRGQKPFRCCKLRTMAEGTPHVATHQAAAASITRLGRWLRRVKLDELPQLWNVLKGEMSLVGPRPCLPVQAELIAARERRGVFALRPGITGRAQVLSVDMSDPERLARIDAEYAASRTFAGDVRLLAQTFIGAGRGDRVAL</sequence>
<evidence type="ECO:0000313" key="5">
    <source>
        <dbReference type="EMBL" id="NDV86919.1"/>
    </source>
</evidence>
<feature type="transmembrane region" description="Helical" evidence="3">
    <location>
        <begin position="7"/>
        <end position="28"/>
    </location>
</feature>
<dbReference type="GO" id="GO:0000271">
    <property type="term" value="P:polysaccharide biosynthetic process"/>
    <property type="evidence" value="ECO:0007669"/>
    <property type="project" value="UniProtKB-KW"/>
</dbReference>
<evidence type="ECO:0000259" key="4">
    <source>
        <dbReference type="Pfam" id="PF02397"/>
    </source>
</evidence>
<dbReference type="GO" id="GO:0016780">
    <property type="term" value="F:phosphotransferase activity, for other substituted phosphate groups"/>
    <property type="evidence" value="ECO:0007669"/>
    <property type="project" value="TreeGrafter"/>
</dbReference>
<dbReference type="AlphaFoldDB" id="A0A6L9MGH5"/>
<accession>A0A6L9MGH5</accession>
<evidence type="ECO:0000256" key="1">
    <source>
        <dbReference type="ARBA" id="ARBA00006464"/>
    </source>
</evidence>
<reference evidence="5 6" key="1">
    <citation type="submission" date="2020-01" db="EMBL/GenBank/DDBJ databases">
        <title>Genomes of bacteria type strains.</title>
        <authorList>
            <person name="Chen J."/>
            <person name="Zhu S."/>
            <person name="Chen J."/>
        </authorList>
    </citation>
    <scope>NUCLEOTIDE SEQUENCE [LARGE SCALE GENOMIC DNA]</scope>
    <source>
        <strain evidence="5 6">KCTC 52919</strain>
    </source>
</reference>
<evidence type="ECO:0000256" key="3">
    <source>
        <dbReference type="SAM" id="Phobius"/>
    </source>
</evidence>
<keyword evidence="3" id="KW-1133">Transmembrane helix</keyword>
<dbReference type="PANTHER" id="PTHR30576">
    <property type="entry name" value="COLANIC BIOSYNTHESIS UDP-GLUCOSE LIPID CARRIER TRANSFERASE"/>
    <property type="match status" value="1"/>
</dbReference>
<proteinExistence type="inferred from homology"/>
<gene>
    <name evidence="5" type="ORF">GTW51_09405</name>
</gene>
<dbReference type="Proteomes" id="UP000476332">
    <property type="component" value="Unassembled WGS sequence"/>
</dbReference>
<organism evidence="5 6">
    <name type="scientific">Aurantimonas aggregata</name>
    <dbReference type="NCBI Taxonomy" id="2047720"/>
    <lineage>
        <taxon>Bacteria</taxon>
        <taxon>Pseudomonadati</taxon>
        <taxon>Pseudomonadota</taxon>
        <taxon>Alphaproteobacteria</taxon>
        <taxon>Hyphomicrobiales</taxon>
        <taxon>Aurantimonadaceae</taxon>
        <taxon>Aurantimonas</taxon>
    </lineage>
</organism>
<comment type="caution">
    <text evidence="5">The sequence shown here is derived from an EMBL/GenBank/DDBJ whole genome shotgun (WGS) entry which is preliminary data.</text>
</comment>
<keyword evidence="5" id="KW-0808">Transferase</keyword>
<evidence type="ECO:0000313" key="6">
    <source>
        <dbReference type="Proteomes" id="UP000476332"/>
    </source>
</evidence>
<dbReference type="RefSeq" id="WP_163043662.1">
    <property type="nucleotide sequence ID" value="NZ_JAAAMJ010000005.1"/>
</dbReference>
<comment type="similarity">
    <text evidence="1">Belongs to the bacterial sugar transferase family.</text>
</comment>
<keyword evidence="6" id="KW-1185">Reference proteome</keyword>
<protein>
    <submittedName>
        <fullName evidence="5">Sugar transferase</fullName>
    </submittedName>
</protein>
<evidence type="ECO:0000256" key="2">
    <source>
        <dbReference type="ARBA" id="ARBA00023169"/>
    </source>
</evidence>
<dbReference type="EMBL" id="JAAAMJ010000005">
    <property type="protein sequence ID" value="NDV86919.1"/>
    <property type="molecule type" value="Genomic_DNA"/>
</dbReference>
<name>A0A6L9MGH5_9HYPH</name>
<feature type="domain" description="Bacterial sugar transferase" evidence="4">
    <location>
        <begin position="2"/>
        <end position="173"/>
    </location>
</feature>
<keyword evidence="3" id="KW-0472">Membrane</keyword>
<keyword evidence="2" id="KW-0270">Exopolysaccharide synthesis</keyword>
<dbReference type="PANTHER" id="PTHR30576:SF10">
    <property type="entry name" value="SLL5057 PROTEIN"/>
    <property type="match status" value="1"/>
</dbReference>